<dbReference type="SUPFAM" id="SSF56931">
    <property type="entry name" value="Outer membrane phospholipase A (OMPLA)"/>
    <property type="match status" value="1"/>
</dbReference>
<keyword evidence="8" id="KW-0732">Signal</keyword>
<evidence type="ECO:0000313" key="19">
    <source>
        <dbReference type="Proteomes" id="UP000823889"/>
    </source>
</evidence>
<comment type="function">
    <text evidence="17">Hydrolysis of phosphatidylcholine with phospholipase A2 (EC 3.1.1.4) and phospholipase A1 (EC 3.1.1.32) activities.</text>
</comment>
<dbReference type="GO" id="GO:0016042">
    <property type="term" value="P:lipid catabolic process"/>
    <property type="evidence" value="ECO:0007669"/>
    <property type="project" value="UniProtKB-KW"/>
</dbReference>
<comment type="catalytic activity">
    <reaction evidence="2 17">
        <text>a 1,2-diacyl-sn-glycero-3-phosphocholine + H2O = a 1-acyl-sn-glycero-3-phosphocholine + a fatty acid + H(+)</text>
        <dbReference type="Rhea" id="RHEA:15801"/>
        <dbReference type="ChEBI" id="CHEBI:15377"/>
        <dbReference type="ChEBI" id="CHEBI:15378"/>
        <dbReference type="ChEBI" id="CHEBI:28868"/>
        <dbReference type="ChEBI" id="CHEBI:57643"/>
        <dbReference type="ChEBI" id="CHEBI:58168"/>
        <dbReference type="EC" id="3.1.1.4"/>
    </reaction>
</comment>
<feature type="binding site" description="in dimeric form" evidence="16">
    <location>
        <position position="101"/>
    </location>
    <ligand>
        <name>Ca(2+)</name>
        <dbReference type="ChEBI" id="CHEBI:29108"/>
        <label>1</label>
    </ligand>
</feature>
<dbReference type="AlphaFoldDB" id="A0A9D2U8C9"/>
<evidence type="ECO:0000256" key="6">
    <source>
        <dbReference type="ARBA" id="ARBA00022692"/>
    </source>
</evidence>
<dbReference type="EMBL" id="DWUQ01000116">
    <property type="protein sequence ID" value="HJD44520.1"/>
    <property type="molecule type" value="Genomic_DNA"/>
</dbReference>
<evidence type="ECO:0000256" key="8">
    <source>
        <dbReference type="ARBA" id="ARBA00022729"/>
    </source>
</evidence>
<feature type="active site" description="Proton acceptor" evidence="15">
    <location>
        <position position="91"/>
    </location>
</feature>
<keyword evidence="12 17" id="KW-0443">Lipid metabolism</keyword>
<comment type="caution">
    <text evidence="18">The sequence shown here is derived from an EMBL/GenBank/DDBJ whole genome shotgun (WGS) entry which is preliminary data.</text>
</comment>
<evidence type="ECO:0000256" key="4">
    <source>
        <dbReference type="ARBA" id="ARBA00011702"/>
    </source>
</evidence>
<dbReference type="GO" id="GO:0046872">
    <property type="term" value="F:metal ion binding"/>
    <property type="evidence" value="ECO:0007669"/>
    <property type="project" value="UniProtKB-KW"/>
</dbReference>
<evidence type="ECO:0000256" key="17">
    <source>
        <dbReference type="RuleBase" id="RU366027"/>
    </source>
</evidence>
<dbReference type="Pfam" id="PF02253">
    <property type="entry name" value="PLA1"/>
    <property type="match status" value="1"/>
</dbReference>
<evidence type="ECO:0000256" key="16">
    <source>
        <dbReference type="PIRSR" id="PIRSR603187-2"/>
    </source>
</evidence>
<dbReference type="PANTHER" id="PTHR40457:SF1">
    <property type="entry name" value="PHOSPHOLIPASE A1"/>
    <property type="match status" value="1"/>
</dbReference>
<name>A0A9D2U8C9_9BURK</name>
<comment type="similarity">
    <text evidence="3 17">Belongs to the phospholipase A1 family.</text>
</comment>
<evidence type="ECO:0000256" key="15">
    <source>
        <dbReference type="PIRSR" id="PIRSR603187-1"/>
    </source>
</evidence>
<evidence type="ECO:0000256" key="13">
    <source>
        <dbReference type="ARBA" id="ARBA00023136"/>
    </source>
</evidence>
<dbReference type="GO" id="GO:0004623">
    <property type="term" value="F:phospholipase A2 activity"/>
    <property type="evidence" value="ECO:0007669"/>
    <property type="project" value="UniProtKB-EC"/>
</dbReference>
<accession>A0A9D2U8C9</accession>
<evidence type="ECO:0000256" key="3">
    <source>
        <dbReference type="ARBA" id="ARBA00010525"/>
    </source>
</evidence>
<dbReference type="GO" id="GO:0008970">
    <property type="term" value="F:phospholipase A1 activity"/>
    <property type="evidence" value="ECO:0007669"/>
    <property type="project" value="UniProtKB-EC"/>
</dbReference>
<reference evidence="18" key="1">
    <citation type="journal article" date="2021" name="PeerJ">
        <title>Extensive microbial diversity within the chicken gut microbiome revealed by metagenomics and culture.</title>
        <authorList>
            <person name="Gilroy R."/>
            <person name="Ravi A."/>
            <person name="Getino M."/>
            <person name="Pursley I."/>
            <person name="Horton D.L."/>
            <person name="Alikhan N.F."/>
            <person name="Baker D."/>
            <person name="Gharbi K."/>
            <person name="Hall N."/>
            <person name="Watson M."/>
            <person name="Adriaenssens E.M."/>
            <person name="Foster-Nyarko E."/>
            <person name="Jarju S."/>
            <person name="Secka A."/>
            <person name="Antonio M."/>
            <person name="Oren A."/>
            <person name="Chaudhuri R.R."/>
            <person name="La Ragione R."/>
            <person name="Hildebrand F."/>
            <person name="Pallen M.J."/>
        </authorList>
    </citation>
    <scope>NUCLEOTIDE SEQUENCE</scope>
    <source>
        <strain evidence="18">9264</strain>
    </source>
</reference>
<keyword evidence="7 16" id="KW-0479">Metal-binding</keyword>
<dbReference type="PANTHER" id="PTHR40457">
    <property type="entry name" value="PHOSPHOLIPASE A1"/>
    <property type="match status" value="1"/>
</dbReference>
<dbReference type="InterPro" id="IPR003187">
    <property type="entry name" value="PLipase_A1"/>
</dbReference>
<dbReference type="InterPro" id="IPR036541">
    <property type="entry name" value="PLipase_A1_sf"/>
</dbReference>
<evidence type="ECO:0000256" key="9">
    <source>
        <dbReference type="ARBA" id="ARBA00022801"/>
    </source>
</evidence>
<comment type="subcellular location">
    <subcellularLocation>
        <location evidence="17">Cell outer membrane</location>
        <topology evidence="17">Multi-pass membrane protein</topology>
    </subcellularLocation>
    <text evidence="17">One of the very few enzymes located there.</text>
</comment>
<sequence>IYFIFGNKPDSNARFQLSFKYRLFSPKDAKAPRFWENFYFGYTQTSLWDIHGESSPFVDTTYNPSLFWRSGALWNPQDSPVHVGLMAGVEHKSNGKDDEESRSLNDYFVQPEFNYRFTNGSTLQFAPRLKAYFATSDNPDYKDYFGHVDWKLSWRQDHGLSVAALYKRGRHGRDAKQVELAWPLKRTPLNMNGYFFVQYYQGYGETLLNYRTKVGPHVRMGLALTP</sequence>
<evidence type="ECO:0000256" key="14">
    <source>
        <dbReference type="ARBA" id="ARBA00023237"/>
    </source>
</evidence>
<keyword evidence="9 17" id="KW-0378">Hydrolase</keyword>
<keyword evidence="10 16" id="KW-0106">Calcium</keyword>
<organism evidence="18 19">
    <name type="scientific">Candidatus Paenalcaligenes intestinipullorum</name>
    <dbReference type="NCBI Taxonomy" id="2838718"/>
    <lineage>
        <taxon>Bacteria</taxon>
        <taxon>Pseudomonadati</taxon>
        <taxon>Pseudomonadota</taxon>
        <taxon>Betaproteobacteria</taxon>
        <taxon>Burkholderiales</taxon>
        <taxon>Alcaligenaceae</taxon>
        <taxon>Paenalcaligenes</taxon>
    </lineage>
</organism>
<dbReference type="Proteomes" id="UP000823889">
    <property type="component" value="Unassembled WGS sequence"/>
</dbReference>
<reference evidence="18" key="2">
    <citation type="submission" date="2021-04" db="EMBL/GenBank/DDBJ databases">
        <authorList>
            <person name="Gilroy R."/>
        </authorList>
    </citation>
    <scope>NUCLEOTIDE SEQUENCE</scope>
    <source>
        <strain evidence="18">9264</strain>
    </source>
</reference>
<evidence type="ECO:0000256" key="10">
    <source>
        <dbReference type="ARBA" id="ARBA00022837"/>
    </source>
</evidence>
<keyword evidence="11 17" id="KW-0442">Lipid degradation</keyword>
<comment type="cofactor">
    <cofactor evidence="17">
        <name>Ca(2+)</name>
        <dbReference type="ChEBI" id="CHEBI:29108"/>
    </cofactor>
    <text evidence="17">Binds 1 Ca(2+) ion per monomer. In the dimeric form the Ca(2+) is bound by different amino acids with binding of each Ca(2+) shared with ligands coming from each monomer. The Ca(2+) ion may have a role in catalysis.</text>
</comment>
<dbReference type="Gene3D" id="2.40.230.10">
    <property type="entry name" value="Phospholipase A1"/>
    <property type="match status" value="1"/>
</dbReference>
<gene>
    <name evidence="18" type="ORF">H9906_05775</name>
</gene>
<dbReference type="EC" id="3.1.1.32" evidence="17"/>
<protein>
    <recommendedName>
        <fullName evidence="17">Phospholipase A1</fullName>
        <ecNumber evidence="17">3.1.1.32</ecNumber>
        <ecNumber evidence="17">3.1.1.4</ecNumber>
    </recommendedName>
    <alternativeName>
        <fullName evidence="17">Phosphatidylcholine 1-acylhydrolase</fullName>
    </alternativeName>
</protein>
<feature type="non-terminal residue" evidence="18">
    <location>
        <position position="1"/>
    </location>
</feature>
<dbReference type="EC" id="3.1.1.4" evidence="17"/>
<keyword evidence="14 17" id="KW-0998">Cell outer membrane</keyword>
<keyword evidence="13" id="KW-0472">Membrane</keyword>
<comment type="subunit">
    <text evidence="4 17">Homodimer; dimerization is reversible, and the dimeric form is the active one.</text>
</comment>
<dbReference type="GO" id="GO:0009279">
    <property type="term" value="C:cell outer membrane"/>
    <property type="evidence" value="ECO:0007669"/>
    <property type="project" value="UniProtKB-SubCell"/>
</dbReference>
<comment type="catalytic activity">
    <reaction evidence="1 17">
        <text>a 1,2-diacyl-sn-glycero-3-phosphocholine + H2O = a 2-acyl-sn-glycero-3-phosphocholine + a fatty acid + H(+)</text>
        <dbReference type="Rhea" id="RHEA:18689"/>
        <dbReference type="ChEBI" id="CHEBI:15377"/>
        <dbReference type="ChEBI" id="CHEBI:15378"/>
        <dbReference type="ChEBI" id="CHEBI:28868"/>
        <dbReference type="ChEBI" id="CHEBI:57643"/>
        <dbReference type="ChEBI" id="CHEBI:57875"/>
        <dbReference type="EC" id="3.1.1.32"/>
    </reaction>
</comment>
<evidence type="ECO:0000256" key="2">
    <source>
        <dbReference type="ARBA" id="ARBA00001604"/>
    </source>
</evidence>
<evidence type="ECO:0000256" key="5">
    <source>
        <dbReference type="ARBA" id="ARBA00022452"/>
    </source>
</evidence>
<keyword evidence="5" id="KW-1134">Transmembrane beta strand</keyword>
<evidence type="ECO:0000256" key="12">
    <source>
        <dbReference type="ARBA" id="ARBA00023098"/>
    </source>
</evidence>
<evidence type="ECO:0000256" key="7">
    <source>
        <dbReference type="ARBA" id="ARBA00022723"/>
    </source>
</evidence>
<evidence type="ECO:0000313" key="18">
    <source>
        <dbReference type="EMBL" id="HJD44520.1"/>
    </source>
</evidence>
<feature type="binding site" description="in dimeric form" evidence="16">
    <location>
        <position position="54"/>
    </location>
    <ligand>
        <name>Ca(2+)</name>
        <dbReference type="ChEBI" id="CHEBI:29108"/>
        <label>1</label>
    </ligand>
</feature>
<dbReference type="PRINTS" id="PR01486">
    <property type="entry name" value="PHPHLIPASEA1"/>
</dbReference>
<evidence type="ECO:0000256" key="1">
    <source>
        <dbReference type="ARBA" id="ARBA00000111"/>
    </source>
</evidence>
<evidence type="ECO:0000256" key="11">
    <source>
        <dbReference type="ARBA" id="ARBA00022963"/>
    </source>
</evidence>
<feature type="binding site" description="in dimeric form" evidence="16">
    <location>
        <position position="137"/>
    </location>
    <ligand>
        <name>Ca(2+)</name>
        <dbReference type="ChEBI" id="CHEBI:29108"/>
        <label>1</label>
    </ligand>
</feature>
<keyword evidence="6" id="KW-0812">Transmembrane</keyword>
<feature type="active site" description="Nucleophile" evidence="15">
    <location>
        <position position="93"/>
    </location>
</feature>
<proteinExistence type="inferred from homology"/>